<dbReference type="PANTHER" id="PTHR13887:SF41">
    <property type="entry name" value="THIOREDOXIN SUPERFAMILY PROTEIN"/>
    <property type="match status" value="1"/>
</dbReference>
<dbReference type="Pfam" id="PF01323">
    <property type="entry name" value="DSBA"/>
    <property type="match status" value="1"/>
</dbReference>
<comment type="caution">
    <text evidence="2">The sequence shown here is derived from an EMBL/GenBank/DDBJ whole genome shotgun (WGS) entry which is preliminary data.</text>
</comment>
<evidence type="ECO:0000313" key="2">
    <source>
        <dbReference type="EMBL" id="PCI80616.1"/>
    </source>
</evidence>
<proteinExistence type="predicted"/>
<dbReference type="Proteomes" id="UP000218767">
    <property type="component" value="Unassembled WGS sequence"/>
</dbReference>
<gene>
    <name evidence="2" type="ORF">COB20_03020</name>
</gene>
<accession>A0A2A4XDQ3</accession>
<dbReference type="AlphaFoldDB" id="A0A2A4XDQ3"/>
<dbReference type="EMBL" id="NVUL01000009">
    <property type="protein sequence ID" value="PCI80616.1"/>
    <property type="molecule type" value="Genomic_DNA"/>
</dbReference>
<feature type="domain" description="DSBA-like thioredoxin" evidence="1">
    <location>
        <begin position="3"/>
        <end position="154"/>
    </location>
</feature>
<reference evidence="3" key="1">
    <citation type="submission" date="2017-08" db="EMBL/GenBank/DDBJ databases">
        <title>A dynamic microbial community with high functional redundancy inhabits the cold, oxic subseafloor aquifer.</title>
        <authorList>
            <person name="Tully B.J."/>
            <person name="Wheat C.G."/>
            <person name="Glazer B.T."/>
            <person name="Huber J.A."/>
        </authorList>
    </citation>
    <scope>NUCLEOTIDE SEQUENCE [LARGE SCALE GENOMIC DNA]</scope>
</reference>
<dbReference type="Gene3D" id="3.40.30.10">
    <property type="entry name" value="Glutaredoxin"/>
    <property type="match status" value="1"/>
</dbReference>
<dbReference type="SUPFAM" id="SSF52833">
    <property type="entry name" value="Thioredoxin-like"/>
    <property type="match status" value="1"/>
</dbReference>
<evidence type="ECO:0000313" key="3">
    <source>
        <dbReference type="Proteomes" id="UP000218767"/>
    </source>
</evidence>
<dbReference type="InterPro" id="IPR001853">
    <property type="entry name" value="DSBA-like_thioredoxin_dom"/>
</dbReference>
<dbReference type="InterPro" id="IPR036249">
    <property type="entry name" value="Thioredoxin-like_sf"/>
</dbReference>
<protein>
    <recommendedName>
        <fullName evidence="1">DSBA-like thioredoxin domain-containing protein</fullName>
    </recommendedName>
</protein>
<name>A0A2A4XDQ3_9GAMM</name>
<dbReference type="PANTHER" id="PTHR13887">
    <property type="entry name" value="GLUTATHIONE S-TRANSFERASE KAPPA"/>
    <property type="match status" value="1"/>
</dbReference>
<evidence type="ECO:0000259" key="1">
    <source>
        <dbReference type="Pfam" id="PF01323"/>
    </source>
</evidence>
<feature type="non-terminal residue" evidence="2">
    <location>
        <position position="154"/>
    </location>
</feature>
<organism evidence="2 3">
    <name type="scientific">SAR86 cluster bacterium</name>
    <dbReference type="NCBI Taxonomy" id="2030880"/>
    <lineage>
        <taxon>Bacteria</taxon>
        <taxon>Pseudomonadati</taxon>
        <taxon>Pseudomonadota</taxon>
        <taxon>Gammaproteobacteria</taxon>
        <taxon>SAR86 cluster</taxon>
    </lineage>
</organism>
<sequence length="154" mass="17482">MSIEKLKQNYPVTARWIHFPLHPETPQEGKSLAELFAGRDLTPMRERMKALMAEAGLEYGDRTHTFNSRLAQELGKWADSKPGGEAIHDALYRAYFVDNKNIGDVDELVVIAEAVGLDGQEARRTIEGREYKEAVDEDWQRSREIGVTGVPTFY</sequence>
<dbReference type="GO" id="GO:0016491">
    <property type="term" value="F:oxidoreductase activity"/>
    <property type="evidence" value="ECO:0007669"/>
    <property type="project" value="InterPro"/>
</dbReference>